<evidence type="ECO:0000313" key="4">
    <source>
        <dbReference type="Proteomes" id="UP000235371"/>
    </source>
</evidence>
<dbReference type="PANTHER" id="PTHR39614:SF2">
    <property type="entry name" value="INTEGRAL MEMBRANE PROTEIN"/>
    <property type="match status" value="1"/>
</dbReference>
<feature type="transmembrane region" description="Helical" evidence="1">
    <location>
        <begin position="108"/>
        <end position="129"/>
    </location>
</feature>
<dbReference type="GeneID" id="36586512"/>
<evidence type="ECO:0000256" key="1">
    <source>
        <dbReference type="SAM" id="Phobius"/>
    </source>
</evidence>
<keyword evidence="4" id="KW-1185">Reference proteome</keyword>
<protein>
    <recommendedName>
        <fullName evidence="2">Rhodopsin domain-containing protein</fullName>
    </recommendedName>
</protein>
<dbReference type="InParanoid" id="A0A2J6SVL4"/>
<proteinExistence type="predicted"/>
<dbReference type="OrthoDB" id="3918601at2759"/>
<gene>
    <name evidence="3" type="ORF">K444DRAFT_596532</name>
</gene>
<organism evidence="3 4">
    <name type="scientific">Hyaloscypha bicolor E</name>
    <dbReference type="NCBI Taxonomy" id="1095630"/>
    <lineage>
        <taxon>Eukaryota</taxon>
        <taxon>Fungi</taxon>
        <taxon>Dikarya</taxon>
        <taxon>Ascomycota</taxon>
        <taxon>Pezizomycotina</taxon>
        <taxon>Leotiomycetes</taxon>
        <taxon>Helotiales</taxon>
        <taxon>Hyaloscyphaceae</taxon>
        <taxon>Hyaloscypha</taxon>
        <taxon>Hyaloscypha bicolor</taxon>
    </lineage>
</organism>
<name>A0A2J6SVL4_9HELO</name>
<dbReference type="PANTHER" id="PTHR39614">
    <property type="entry name" value="INTEGRAL MEMBRANE PROTEIN"/>
    <property type="match status" value="1"/>
</dbReference>
<keyword evidence="1" id="KW-0472">Membrane</keyword>
<sequence>MSETPFSIAEPSGKYPPFAVVTESDHSAWILIATPLCLSCILLFSLINLSIRQTNSVRAGLDEACLASATVLACIQSSVVLGACAKGLGKSIELLSDRSLIQVQQMYYVSNLLFVVSLGLSKISVAFLLLRLTPQKGHMRILYGIITLMAVWTVASTFTVALQCNLSRPWILIQESCPGVFLRLKLISGFDIAFELSLVGVTINLVSALQAALDIKWTVIFTFSMRLPLIIAIGFRLATFNVAGLTTNPTILQAEYITWTQTELAYSIIAATIPRLRPFIKKLATNYGASPANGYGAGHANETGGDQQSGSFQMLTLRPKGKGDEYNYRIWSGGVPRRNNGASVDSQRMIIKKDLVWEVDPDPNRRICV</sequence>
<feature type="transmembrane region" description="Helical" evidence="1">
    <location>
        <begin position="28"/>
        <end position="51"/>
    </location>
</feature>
<reference evidence="3 4" key="1">
    <citation type="submission" date="2016-04" db="EMBL/GenBank/DDBJ databases">
        <title>A degradative enzymes factory behind the ericoid mycorrhizal symbiosis.</title>
        <authorList>
            <consortium name="DOE Joint Genome Institute"/>
            <person name="Martino E."/>
            <person name="Morin E."/>
            <person name="Grelet G."/>
            <person name="Kuo A."/>
            <person name="Kohler A."/>
            <person name="Daghino S."/>
            <person name="Barry K."/>
            <person name="Choi C."/>
            <person name="Cichocki N."/>
            <person name="Clum A."/>
            <person name="Copeland A."/>
            <person name="Hainaut M."/>
            <person name="Haridas S."/>
            <person name="Labutti K."/>
            <person name="Lindquist E."/>
            <person name="Lipzen A."/>
            <person name="Khouja H.-R."/>
            <person name="Murat C."/>
            <person name="Ohm R."/>
            <person name="Olson A."/>
            <person name="Spatafora J."/>
            <person name="Veneault-Fourrey C."/>
            <person name="Henrissat B."/>
            <person name="Grigoriev I."/>
            <person name="Martin F."/>
            <person name="Perotto S."/>
        </authorList>
    </citation>
    <scope>NUCLEOTIDE SEQUENCE [LARGE SCALE GENOMIC DNA]</scope>
    <source>
        <strain evidence="3 4">E</strain>
    </source>
</reference>
<feature type="transmembrane region" description="Helical" evidence="1">
    <location>
        <begin position="192"/>
        <end position="213"/>
    </location>
</feature>
<dbReference type="Proteomes" id="UP000235371">
    <property type="component" value="Unassembled WGS sequence"/>
</dbReference>
<accession>A0A2J6SVL4</accession>
<dbReference type="EMBL" id="KZ613856">
    <property type="protein sequence ID" value="PMD54804.1"/>
    <property type="molecule type" value="Genomic_DNA"/>
</dbReference>
<feature type="domain" description="Rhodopsin" evidence="2">
    <location>
        <begin position="51"/>
        <end position="282"/>
    </location>
</feature>
<dbReference type="Pfam" id="PF20684">
    <property type="entry name" value="Fung_rhodopsin"/>
    <property type="match status" value="1"/>
</dbReference>
<keyword evidence="1" id="KW-0812">Transmembrane</keyword>
<dbReference type="RefSeq" id="XP_024731708.1">
    <property type="nucleotide sequence ID" value="XM_024878435.1"/>
</dbReference>
<feature type="transmembrane region" description="Helical" evidence="1">
    <location>
        <begin position="141"/>
        <end position="162"/>
    </location>
</feature>
<keyword evidence="1" id="KW-1133">Transmembrane helix</keyword>
<evidence type="ECO:0000259" key="2">
    <source>
        <dbReference type="Pfam" id="PF20684"/>
    </source>
</evidence>
<feature type="transmembrane region" description="Helical" evidence="1">
    <location>
        <begin position="225"/>
        <end position="244"/>
    </location>
</feature>
<dbReference type="AlphaFoldDB" id="A0A2J6SVL4"/>
<evidence type="ECO:0000313" key="3">
    <source>
        <dbReference type="EMBL" id="PMD54804.1"/>
    </source>
</evidence>
<dbReference type="STRING" id="1095630.A0A2J6SVL4"/>
<dbReference type="InterPro" id="IPR049326">
    <property type="entry name" value="Rhodopsin_dom_fungi"/>
</dbReference>